<reference evidence="2 3" key="1">
    <citation type="submission" date="2019-05" db="EMBL/GenBank/DDBJ databases">
        <title>The compact genome of Giardia muris reveals important steps in the evolution of intestinal protozoan parasites.</title>
        <authorList>
            <person name="Xu F."/>
            <person name="Jimenez-Gonzalez A."/>
            <person name="Einarsson E."/>
            <person name="Astvaldsson A."/>
            <person name="Peirasmaki D."/>
            <person name="Eckmann L."/>
            <person name="Andersson J.O."/>
            <person name="Svard S.G."/>
            <person name="Jerlstrom-Hultqvist J."/>
        </authorList>
    </citation>
    <scope>NUCLEOTIDE SEQUENCE [LARGE SCALE GENOMIC DNA]</scope>
    <source>
        <strain evidence="2 3">Roberts-Thomson</strain>
    </source>
</reference>
<accession>A0A4Z1SZ36</accession>
<gene>
    <name evidence="2" type="ORF">GMRT_13781</name>
</gene>
<comment type="caution">
    <text evidence="2">The sequence shown here is derived from an EMBL/GenBank/DDBJ whole genome shotgun (WGS) entry which is preliminary data.</text>
</comment>
<feature type="coiled-coil region" evidence="1">
    <location>
        <begin position="524"/>
        <end position="552"/>
    </location>
</feature>
<organism evidence="2 3">
    <name type="scientific">Giardia muris</name>
    <dbReference type="NCBI Taxonomy" id="5742"/>
    <lineage>
        <taxon>Eukaryota</taxon>
        <taxon>Metamonada</taxon>
        <taxon>Diplomonadida</taxon>
        <taxon>Hexamitidae</taxon>
        <taxon>Giardiinae</taxon>
        <taxon>Giardia</taxon>
    </lineage>
</organism>
<dbReference type="EMBL" id="VDLU01000002">
    <property type="protein sequence ID" value="TNJ28748.1"/>
    <property type="molecule type" value="Genomic_DNA"/>
</dbReference>
<dbReference type="OrthoDB" id="10255824at2759"/>
<evidence type="ECO:0000313" key="2">
    <source>
        <dbReference type="EMBL" id="TNJ28748.1"/>
    </source>
</evidence>
<sequence>MSLSVLVQECAGALLPPETARGVRRRAVATVWEHLLGFVDYGNHITRFENRFPEEPLPLPIVAEVFSAAELVADPRAGRVRQVIELLFDGLEDDMVRPTYSMIVVLLLLRASPSTVRNIRIRGIGKEDLTPLEALLYPCPMDIASTPRGAETIVSMVEQTKEEITPSNCLEQYQLHLRDALLDKKVLNFLGPQPNILMTLEDLLNALKSSTLRASLILWPKVIAGTNTTAFMVPNIYAASDEELRRLFVESHFGIRDLRQAATHITAEFMEAFIDADKLRHPVTLAQVQELDMVHTLVARYETFLMHCIESNQFARSIEVLDYCVGEIATLPAAPDSSLLRFLGLASHLILAKITRRIFIQIFSTLSGGSKRPSTIMQLDKASFYALPGSDDILFNRLLYSTTHGDLIRHLSQPDPPIWLPLCLKPHARLLIGLSGLAQFIGVVRSSYLQLTRVLFIYAEIIATSLGPVLDTEDSINKRLEALHLSYRREFVPPNPPSEEVFLERTIHSQFAPRPIIGPSIYEQEEAMREIVDELRRRKRLLEQGIAEENRLVAEAHTVEKKGSDTQITGETLLPGVVVQREEIEAVLHDMREEFGSRLQKLGLILTKEELDMQFTTLVAKEARPFLQYLEASDITETSNTQVEHSNEQRIEAIEDVAKEEIRVPEMPLVFPESTRPLRKRTWKTAREVLQNTDYETPEIVYDEATFLNEYFRHLDLELLCSDVKGCSSSDERVLVGEEDADLCEQIGPVIISGTPLSPRAIEVLTRSPSTFIDEYIAPLGLLNTVMNTVFCNFALYQSNLFPCIETVCDIFFLLDGVLTTRMISIQDAYIQDSGWLTDAHCYEIISDALHGYRPYVNVGLHVINLAITPKTSSTALNELRARYEAVGDARLVRLINAYVSSVEKLCNPESKLPLQSIIAASDLQNILSLVHSVQPMMADGLVPHLKVEERDMMNFTLFLDFSEVSPLFEQLFYTDVQPAFNSAFRALFAASRHLFALQDLWVGAVVSRKGSINKHNITRRTRLILATRHRAFSFLQILVRFLHGNLQAAISSAKRCIYEVLTRGEQFLRSIDLFHTLVASALARLFTSNQHREMREALRRLYGAIALFCNSAREFFNEEAREVADEGRLSQLYRTTTLLGEQITEAIDTCCKILARYAVSFGMEQYEEVLLQYQH</sequence>
<dbReference type="VEuPathDB" id="GiardiaDB:GMRT_13781"/>
<keyword evidence="3" id="KW-1185">Reference proteome</keyword>
<protein>
    <submittedName>
        <fullName evidence="2">Uncharacterized protein</fullName>
    </submittedName>
</protein>
<proteinExistence type="predicted"/>
<keyword evidence="1" id="KW-0175">Coiled coil</keyword>
<evidence type="ECO:0000256" key="1">
    <source>
        <dbReference type="SAM" id="Coils"/>
    </source>
</evidence>
<name>A0A4Z1SZ36_GIAMU</name>
<dbReference type="Proteomes" id="UP000315496">
    <property type="component" value="Chromosome 2"/>
</dbReference>
<dbReference type="AlphaFoldDB" id="A0A4Z1SZ36"/>
<evidence type="ECO:0000313" key="3">
    <source>
        <dbReference type="Proteomes" id="UP000315496"/>
    </source>
</evidence>